<name>A0ABQ0KVF0_MYCCL</name>
<dbReference type="Proteomes" id="UP000815677">
    <property type="component" value="Unassembled WGS sequence"/>
</dbReference>
<protein>
    <submittedName>
        <fullName evidence="1">Uncharacterized protein</fullName>
    </submittedName>
</protein>
<dbReference type="EMBL" id="DF838388">
    <property type="protein sequence ID" value="GAT42884.1"/>
    <property type="molecule type" value="Genomic_DNA"/>
</dbReference>
<proteinExistence type="predicted"/>
<accession>A0ABQ0KVF0</accession>
<evidence type="ECO:0000313" key="2">
    <source>
        <dbReference type="Proteomes" id="UP000815677"/>
    </source>
</evidence>
<gene>
    <name evidence="1" type="ORF">MCHLO_00581</name>
</gene>
<evidence type="ECO:0000313" key="1">
    <source>
        <dbReference type="EMBL" id="GAT42884.1"/>
    </source>
</evidence>
<sequence>MRGGARCTEAHDGKVAADAQDVVLRQPLVLLEENDEARRHPGPVPVAVAYTEARFADRRLGAMSTQQIVDRKIRVIVDWKIDDA</sequence>
<reference evidence="1" key="1">
    <citation type="submission" date="2014-09" db="EMBL/GenBank/DDBJ databases">
        <title>Genome sequence of the luminous mushroom Mycena chlorophos for searching fungal bioluminescence genes.</title>
        <authorList>
            <person name="Tanaka Y."/>
            <person name="Kasuga D."/>
            <person name="Oba Y."/>
            <person name="Hase S."/>
            <person name="Sato K."/>
            <person name="Oba Y."/>
            <person name="Sakakibara Y."/>
        </authorList>
    </citation>
    <scope>NUCLEOTIDE SEQUENCE</scope>
</reference>
<keyword evidence="2" id="KW-1185">Reference proteome</keyword>
<organism evidence="1 2">
    <name type="scientific">Mycena chlorophos</name>
    <name type="common">Agaric fungus</name>
    <name type="synonym">Agaricus chlorophos</name>
    <dbReference type="NCBI Taxonomy" id="658473"/>
    <lineage>
        <taxon>Eukaryota</taxon>
        <taxon>Fungi</taxon>
        <taxon>Dikarya</taxon>
        <taxon>Basidiomycota</taxon>
        <taxon>Agaricomycotina</taxon>
        <taxon>Agaricomycetes</taxon>
        <taxon>Agaricomycetidae</taxon>
        <taxon>Agaricales</taxon>
        <taxon>Marasmiineae</taxon>
        <taxon>Mycenaceae</taxon>
        <taxon>Mycena</taxon>
    </lineage>
</organism>